<organism evidence="1 2">
    <name type="scientific">Paenibacillus larvae subsp. larvae</name>
    <dbReference type="NCBI Taxonomy" id="147375"/>
    <lineage>
        <taxon>Bacteria</taxon>
        <taxon>Bacillati</taxon>
        <taxon>Bacillota</taxon>
        <taxon>Bacilli</taxon>
        <taxon>Bacillales</taxon>
        <taxon>Paenibacillaceae</taxon>
        <taxon>Paenibacillus</taxon>
    </lineage>
</organism>
<dbReference type="InterPro" id="IPR027417">
    <property type="entry name" value="P-loop_NTPase"/>
</dbReference>
<dbReference type="GeneID" id="64218724"/>
<proteinExistence type="predicted"/>
<sequence length="294" mass="33437">MGTTDFADCKYIIQVKILGGLIEVRCKHKECLDGIMDFFSTSISYNFAVPDIIIYCDWEQSDRYLYRTSPLDYRGPILEGVFYQLPGDRQVEQWDSYDPPLPPFVKEPFANMFVGLHAAAVKDRQNNAILFIGPKGSGKTTSALQIVNNSDSYELLTDETVFLRRRSLLVEPFPRLVLPRTAIDGDVTKFAITAREAFRQVARQSAMINHGFFLKRASGHIGISGISSDEAYRNIVEHYQYAGSSFKESMITLSVVAREVAFSRISYSNYEQLLAILKSVPEYLNNRRMMEMTN</sequence>
<dbReference type="RefSeq" id="WP_079940602.1">
    <property type="nucleotide sequence ID" value="NZ_CP019655.1"/>
</dbReference>
<dbReference type="SUPFAM" id="SSF53795">
    <property type="entry name" value="PEP carboxykinase-like"/>
    <property type="match status" value="1"/>
</dbReference>
<evidence type="ECO:0000313" key="1">
    <source>
        <dbReference type="EMBL" id="AVF26156.1"/>
    </source>
</evidence>
<dbReference type="Gene3D" id="3.40.50.300">
    <property type="entry name" value="P-loop containing nucleotide triphosphate hydrolases"/>
    <property type="match status" value="1"/>
</dbReference>
<dbReference type="EMBL" id="CP019655">
    <property type="protein sequence ID" value="AVF26156.1"/>
    <property type="molecule type" value="Genomic_DNA"/>
</dbReference>
<accession>A0A2L1TZR1</accession>
<reference evidence="2" key="1">
    <citation type="submission" date="2017-02" db="EMBL/GenBank/DDBJ databases">
        <title>Delineation of Paenibacillus larvae strains originating from foulbrood outbreaks.</title>
        <authorList>
            <person name="Beims H."/>
            <person name="Bunk B."/>
            <person name="Sproeer C."/>
            <person name="Mohr K.I."/>
            <person name="Pradella S."/>
            <person name="Guenther G."/>
            <person name="Rohde M."/>
            <person name="von der Ohe W."/>
            <person name="Steinert M."/>
        </authorList>
    </citation>
    <scope>NUCLEOTIDE SEQUENCE [LARGE SCALE GENOMIC DNA]</scope>
    <source>
        <strain evidence="2">Eric_III</strain>
    </source>
</reference>
<dbReference type="Proteomes" id="UP000239833">
    <property type="component" value="Chromosome"/>
</dbReference>
<gene>
    <name evidence="1" type="ORF">ERICIII_01987</name>
</gene>
<dbReference type="AlphaFoldDB" id="A0A2L1TZR1"/>
<protein>
    <submittedName>
        <fullName evidence="1">Uncharacterized protein</fullName>
    </submittedName>
</protein>
<name>A0A2L1TZR1_9BACL</name>
<evidence type="ECO:0000313" key="2">
    <source>
        <dbReference type="Proteomes" id="UP000239833"/>
    </source>
</evidence>